<evidence type="ECO:0000256" key="2">
    <source>
        <dbReference type="SAM" id="Phobius"/>
    </source>
</evidence>
<dbReference type="PANTHER" id="PTHR34116:SF2">
    <property type="entry name" value="THH1_TOM1_TOM3 DOMAIN-CONTAINING PROTEIN"/>
    <property type="match status" value="1"/>
</dbReference>
<evidence type="ECO:0000313" key="3">
    <source>
        <dbReference type="EMBL" id="KAG8463661.1"/>
    </source>
</evidence>
<protein>
    <submittedName>
        <fullName evidence="3">Uncharacterized protein</fullName>
    </submittedName>
</protein>
<gene>
    <name evidence="3" type="ORF">KFE25_003934</name>
</gene>
<dbReference type="PANTHER" id="PTHR34116">
    <property type="entry name" value="PLASMINOGEN ACTIVATOR INHIBITOR"/>
    <property type="match status" value="1"/>
</dbReference>
<feature type="transmembrane region" description="Helical" evidence="2">
    <location>
        <begin position="231"/>
        <end position="254"/>
    </location>
</feature>
<keyword evidence="2" id="KW-1133">Transmembrane helix</keyword>
<feature type="transmembrane region" description="Helical" evidence="2">
    <location>
        <begin position="274"/>
        <end position="299"/>
    </location>
</feature>
<keyword evidence="2" id="KW-0472">Membrane</keyword>
<dbReference type="Proteomes" id="UP000751190">
    <property type="component" value="Unassembled WGS sequence"/>
</dbReference>
<organism evidence="3 4">
    <name type="scientific">Diacronema lutheri</name>
    <name type="common">Unicellular marine alga</name>
    <name type="synonym">Monochrysis lutheri</name>
    <dbReference type="NCBI Taxonomy" id="2081491"/>
    <lineage>
        <taxon>Eukaryota</taxon>
        <taxon>Haptista</taxon>
        <taxon>Haptophyta</taxon>
        <taxon>Pavlovophyceae</taxon>
        <taxon>Pavlovales</taxon>
        <taxon>Pavlovaceae</taxon>
        <taxon>Diacronema</taxon>
    </lineage>
</organism>
<sequence>MSEHSVKIDAALGAVNYVQLGVGVLSLVFLFAAAAYVIHRQRMIPVLRVLQLRLLVLLAAFLWVASALAGDDALFYIFREFSSATSDEIASEPAESKTHERWCLAQKIILLGLAEPGFFLLIAQLVQLGATPDSPASAHTQQIKRTIVRPLLPLFTVQLILVLTERWFSARAVFVETSQVPTEVCIVPTANLIVSVAFSLGFIVYFNLICVRMSLVVISRHIKARLWTLQLCHSVTLPLIWAIRVVLIVGFGFATRYRHSDLFSTDALLSGLRFSHFLVDVEFFLILGSAMLSVHALVWRPLREIDRLSAVHRRQLVLEVDASRVETSASALVDGQQRSSADVLGKRAAVAASANTASANAAHTMLRASDGQALSASVRGQRVRLRVARAFAGMQPRAGVREHAHARMEALNIERESGERACIARHAAAAGAPAAIASRAGTPSRDAARGARTPPRTPAEAKNVEVEASTQSADASAAEAGRPWVTKRKKRGAGGRAPQSRAGTSLPAGLAAAESDGADASAAVLRDAGGA</sequence>
<feature type="transmembrane region" description="Helical" evidence="2">
    <location>
        <begin position="189"/>
        <end position="210"/>
    </location>
</feature>
<evidence type="ECO:0000256" key="1">
    <source>
        <dbReference type="SAM" id="MobiDB-lite"/>
    </source>
</evidence>
<comment type="caution">
    <text evidence="3">The sequence shown here is derived from an EMBL/GenBank/DDBJ whole genome shotgun (WGS) entry which is preliminary data.</text>
</comment>
<name>A0A8J5X8M2_DIALT</name>
<feature type="transmembrane region" description="Helical" evidence="2">
    <location>
        <begin position="20"/>
        <end position="38"/>
    </location>
</feature>
<accession>A0A8J5X8M2</accession>
<feature type="transmembrane region" description="Helical" evidence="2">
    <location>
        <begin position="50"/>
        <end position="69"/>
    </location>
</feature>
<feature type="compositionally biased region" description="Low complexity" evidence="1">
    <location>
        <begin position="508"/>
        <end position="523"/>
    </location>
</feature>
<evidence type="ECO:0000313" key="4">
    <source>
        <dbReference type="Proteomes" id="UP000751190"/>
    </source>
</evidence>
<feature type="transmembrane region" description="Helical" evidence="2">
    <location>
        <begin position="151"/>
        <end position="169"/>
    </location>
</feature>
<proteinExistence type="predicted"/>
<keyword evidence="4" id="KW-1185">Reference proteome</keyword>
<feature type="region of interest" description="Disordered" evidence="1">
    <location>
        <begin position="434"/>
        <end position="531"/>
    </location>
</feature>
<feature type="transmembrane region" description="Helical" evidence="2">
    <location>
        <begin position="108"/>
        <end position="130"/>
    </location>
</feature>
<reference evidence="3" key="1">
    <citation type="submission" date="2021-05" db="EMBL/GenBank/DDBJ databases">
        <title>The genome of the haptophyte Pavlova lutheri (Diacronema luteri, Pavlovales) - a model for lipid biosynthesis in eukaryotic algae.</title>
        <authorList>
            <person name="Hulatt C.J."/>
            <person name="Posewitz M.C."/>
        </authorList>
    </citation>
    <scope>NUCLEOTIDE SEQUENCE</scope>
    <source>
        <strain evidence="3">NIVA-4/92</strain>
    </source>
</reference>
<dbReference type="AlphaFoldDB" id="A0A8J5X8M2"/>
<dbReference type="EMBL" id="JAGTXO010000015">
    <property type="protein sequence ID" value="KAG8463661.1"/>
    <property type="molecule type" value="Genomic_DNA"/>
</dbReference>
<keyword evidence="2" id="KW-0812">Transmembrane</keyword>